<dbReference type="Proteomes" id="UP000769766">
    <property type="component" value="Unassembled WGS sequence"/>
</dbReference>
<accession>A0A932CNR0</accession>
<gene>
    <name evidence="1" type="ORF">HYY20_04075</name>
</gene>
<evidence type="ECO:0000313" key="1">
    <source>
        <dbReference type="EMBL" id="MBI2876037.1"/>
    </source>
</evidence>
<dbReference type="EMBL" id="JACPRF010000126">
    <property type="protein sequence ID" value="MBI2876037.1"/>
    <property type="molecule type" value="Genomic_DNA"/>
</dbReference>
<reference evidence="1" key="1">
    <citation type="submission" date="2020-07" db="EMBL/GenBank/DDBJ databases">
        <title>Huge and variable diversity of episymbiotic CPR bacteria and DPANN archaea in groundwater ecosystems.</title>
        <authorList>
            <person name="He C.Y."/>
            <person name="Keren R."/>
            <person name="Whittaker M."/>
            <person name="Farag I.F."/>
            <person name="Doudna J."/>
            <person name="Cate J.H.D."/>
            <person name="Banfield J.F."/>
        </authorList>
    </citation>
    <scope>NUCLEOTIDE SEQUENCE</scope>
    <source>
        <strain evidence="1">NC_groundwater_672_Ag_B-0.1um_62_36</strain>
    </source>
</reference>
<name>A0A932CNR0_UNCTE</name>
<organism evidence="1 2">
    <name type="scientific">Tectimicrobiota bacterium</name>
    <dbReference type="NCBI Taxonomy" id="2528274"/>
    <lineage>
        <taxon>Bacteria</taxon>
        <taxon>Pseudomonadati</taxon>
        <taxon>Nitrospinota/Tectimicrobiota group</taxon>
        <taxon>Candidatus Tectimicrobiota</taxon>
    </lineage>
</organism>
<evidence type="ECO:0000313" key="2">
    <source>
        <dbReference type="Proteomes" id="UP000769766"/>
    </source>
</evidence>
<proteinExistence type="predicted"/>
<comment type="caution">
    <text evidence="1">The sequence shown here is derived from an EMBL/GenBank/DDBJ whole genome shotgun (WGS) entry which is preliminary data.</text>
</comment>
<sequence length="103" mass="11965">MMKKLDYAMLVRLNESSIRAGRRQNLSPERMPDKIHEPYRVNFHMAHKWDGQQDIRMSVILTPRGKTVWLDVSPEEFAAIPEFELSEVEWEVAMCPGTPPEAP</sequence>
<dbReference type="AlphaFoldDB" id="A0A932CNR0"/>
<protein>
    <submittedName>
        <fullName evidence="1">Uncharacterized protein</fullName>
    </submittedName>
</protein>